<evidence type="ECO:0000313" key="2">
    <source>
        <dbReference type="EMBL" id="MDK6695245.1"/>
    </source>
</evidence>
<reference evidence="2 5" key="2">
    <citation type="submission" date="2023-05" db="EMBL/GenBank/DDBJ databases">
        <title>Cataloging the Phylogenetic Diversity of Human Bladder Bacteria.</title>
        <authorList>
            <person name="Du J."/>
        </authorList>
    </citation>
    <scope>NUCLEOTIDE SEQUENCE [LARGE SCALE GENOMIC DNA]</scope>
    <source>
        <strain evidence="2 5">UMB9230</strain>
    </source>
</reference>
<feature type="transmembrane region" description="Helical" evidence="1">
    <location>
        <begin position="28"/>
        <end position="47"/>
    </location>
</feature>
<accession>A0A3E2C9M0</accession>
<keyword evidence="1" id="KW-0812">Transmembrane</keyword>
<evidence type="ECO:0000256" key="1">
    <source>
        <dbReference type="SAM" id="Phobius"/>
    </source>
</evidence>
<dbReference type="AlphaFoldDB" id="A0A3E2C9M0"/>
<evidence type="ECO:0000313" key="5">
    <source>
        <dbReference type="Proteomes" id="UP001240561"/>
    </source>
</evidence>
<dbReference type="Proteomes" id="UP000258379">
    <property type="component" value="Unassembled WGS sequence"/>
</dbReference>
<comment type="caution">
    <text evidence="3">The sequence shown here is derived from an EMBL/GenBank/DDBJ whole genome shotgun (WGS) entry which is preliminary data.</text>
</comment>
<gene>
    <name evidence="3" type="ORF">CG405_05660</name>
    <name evidence="2" type="ORF">QP177_01475</name>
</gene>
<sequence>MSKTRVLGIISAICAITAATNVVLQVPFAGIGFTLAAGIAGLSAGLTDNSKEK</sequence>
<protein>
    <submittedName>
        <fullName evidence="3">Uncharacterized protein</fullName>
    </submittedName>
</protein>
<dbReference type="Proteomes" id="UP001240561">
    <property type="component" value="Unassembled WGS sequence"/>
</dbReference>
<name>A0A3E2C9M0_GARVA</name>
<dbReference type="EMBL" id="NNRU01000004">
    <property type="protein sequence ID" value="RFT28500.1"/>
    <property type="molecule type" value="Genomic_DNA"/>
</dbReference>
<evidence type="ECO:0000313" key="4">
    <source>
        <dbReference type="Proteomes" id="UP000258379"/>
    </source>
</evidence>
<keyword evidence="1" id="KW-1133">Transmembrane helix</keyword>
<organism evidence="3 4">
    <name type="scientific">Gardnerella vaginalis</name>
    <dbReference type="NCBI Taxonomy" id="2702"/>
    <lineage>
        <taxon>Bacteria</taxon>
        <taxon>Bacillati</taxon>
        <taxon>Actinomycetota</taxon>
        <taxon>Actinomycetes</taxon>
        <taxon>Bifidobacteriales</taxon>
        <taxon>Bifidobacteriaceae</taxon>
        <taxon>Gardnerella</taxon>
    </lineage>
</organism>
<keyword evidence="1" id="KW-0472">Membrane</keyword>
<evidence type="ECO:0000313" key="3">
    <source>
        <dbReference type="EMBL" id="RFT28500.1"/>
    </source>
</evidence>
<reference evidence="3 4" key="1">
    <citation type="submission" date="2017-07" db="EMBL/GenBank/DDBJ databases">
        <title>A comparative genomics approach to explaining the enigmatic role of Gardnerella vaginalis in the vaginal microbiome.</title>
        <authorList>
            <person name="Vancuren S.J."/>
            <person name="Hill J.E."/>
        </authorList>
    </citation>
    <scope>NUCLEOTIDE SEQUENCE [LARGE SCALE GENOMIC DNA]</scope>
    <source>
        <strain evidence="3 4">WP023</strain>
    </source>
</reference>
<dbReference type="EMBL" id="JASOGJ010000001">
    <property type="protein sequence ID" value="MDK6695245.1"/>
    <property type="molecule type" value="Genomic_DNA"/>
</dbReference>
<dbReference type="RefSeq" id="WP_004138100.1">
    <property type="nucleotide sequence ID" value="NZ_CP083172.1"/>
</dbReference>
<proteinExistence type="predicted"/>